<dbReference type="EMBL" id="CP027169">
    <property type="protein sequence ID" value="AVK08063.1"/>
    <property type="molecule type" value="Genomic_DNA"/>
</dbReference>
<accession>A0A2R3J1N3</accession>
<evidence type="ECO:0000256" key="1">
    <source>
        <dbReference type="SAM" id="MobiDB-lite"/>
    </source>
</evidence>
<name>A0A2R3J1N3_9PSED</name>
<proteinExistence type="predicted"/>
<dbReference type="AlphaFoldDB" id="A0A2R3J1N3"/>
<evidence type="ECO:0000313" key="3">
    <source>
        <dbReference type="Proteomes" id="UP000238390"/>
    </source>
</evidence>
<dbReference type="Proteomes" id="UP000238390">
    <property type="component" value="Chromosome"/>
</dbReference>
<organism evidence="2 3">
    <name type="scientific">Pseudomonas paraeruginosa</name>
    <dbReference type="NCBI Taxonomy" id="2994495"/>
    <lineage>
        <taxon>Bacteria</taxon>
        <taxon>Pseudomonadati</taxon>
        <taxon>Pseudomonadota</taxon>
        <taxon>Gammaproteobacteria</taxon>
        <taxon>Pseudomonadales</taxon>
        <taxon>Pseudomonadaceae</taxon>
        <taxon>Pseudomonas</taxon>
    </lineage>
</organism>
<evidence type="ECO:0000313" key="2">
    <source>
        <dbReference type="EMBL" id="AVK08063.1"/>
    </source>
</evidence>
<gene>
    <name evidence="2" type="ORF">CSB93_4178</name>
</gene>
<protein>
    <submittedName>
        <fullName evidence="2">Uncharacterized protein</fullName>
    </submittedName>
</protein>
<feature type="region of interest" description="Disordered" evidence="1">
    <location>
        <begin position="22"/>
        <end position="42"/>
    </location>
</feature>
<keyword evidence="3" id="KW-1185">Reference proteome</keyword>
<reference evidence="2 3" key="1">
    <citation type="submission" date="2018-02" db="EMBL/GenBank/DDBJ databases">
        <title>FDA/CDC Antimicrobial Resistant Isolate Bank Genome Sequencing.</title>
        <authorList>
            <person name="Benahmed F.H."/>
            <person name="Lutgring J.D."/>
            <person name="Yoo B."/>
            <person name="Machado M."/>
            <person name="Brown A."/>
            <person name="McAllister G."/>
            <person name="Perry A."/>
            <person name="Halpin A.L."/>
            <person name="Vavikolanu K."/>
            <person name="Ott S."/>
            <person name="Zhao X."/>
            <person name="Tallon L.J."/>
            <person name="Sadzewicz L."/>
            <person name="Aluvathingal J."/>
            <person name="Nadendla S."/>
            <person name="Voskania-kordi A."/>
            <person name="Simonyan V."/>
            <person name="Patel J."/>
            <person name="Shawar R.M."/>
        </authorList>
    </citation>
    <scope>NUCLEOTIDE SEQUENCE [LARGE SCALE GENOMIC DNA]</scope>
    <source>
        <strain evidence="2 3">AR_0356</strain>
    </source>
</reference>
<sequence>MAVHGPALKRGGSASAIGALRGFAVADERPEETGGNDMLDGL</sequence>